<evidence type="ECO:0000256" key="4">
    <source>
        <dbReference type="ARBA" id="ARBA00022527"/>
    </source>
</evidence>
<reference evidence="20" key="1">
    <citation type="journal article" date="2020" name="Stud. Mycol.">
        <title>101 Dothideomycetes genomes: a test case for predicting lifestyles and emergence of pathogens.</title>
        <authorList>
            <person name="Haridas S."/>
            <person name="Albert R."/>
            <person name="Binder M."/>
            <person name="Bloem J."/>
            <person name="Labutti K."/>
            <person name="Salamov A."/>
            <person name="Andreopoulos B."/>
            <person name="Baker S."/>
            <person name="Barry K."/>
            <person name="Bills G."/>
            <person name="Bluhm B."/>
            <person name="Cannon C."/>
            <person name="Castanera R."/>
            <person name="Culley D."/>
            <person name="Daum C."/>
            <person name="Ezra D."/>
            <person name="Gonzalez J."/>
            <person name="Henrissat B."/>
            <person name="Kuo A."/>
            <person name="Liang C."/>
            <person name="Lipzen A."/>
            <person name="Lutzoni F."/>
            <person name="Magnuson J."/>
            <person name="Mondo S."/>
            <person name="Nolan M."/>
            <person name="Ohm R."/>
            <person name="Pangilinan J."/>
            <person name="Park H.-J."/>
            <person name="Ramirez L."/>
            <person name="Alfaro M."/>
            <person name="Sun H."/>
            <person name="Tritt A."/>
            <person name="Yoshinaga Y."/>
            <person name="Zwiers L.-H."/>
            <person name="Turgeon B."/>
            <person name="Goodwin S."/>
            <person name="Spatafora J."/>
            <person name="Crous P."/>
            <person name="Grigoriev I."/>
        </authorList>
    </citation>
    <scope>NUCLEOTIDE SEQUENCE</scope>
    <source>
        <strain evidence="20">CBS 122367</strain>
    </source>
</reference>
<sequence length="1591" mass="177401">MTSSQEPTQPSTQQVLDPRRVGRNNSGLDDNDITDIMMILHPTTPAASRIVAHTANIRPEHVLFYNAMDSYGAPLADIEEQETIIIGKHGERLGQPSTAAADIALRLSSAPLLKIKSNGFVFGRNAHISDIVFGPDSGRRISNQHFKIYLNQFGIPMLEDMSTNGTVVDNTLLRSKDAHFNKARMLIPGSMITISNSNEAEVIRFNVRIPSRGSHEARYEENKHAFISECATGDERARALQQLLQKPFRATMKWDGGQHYNIIGELGKGAFATVHQLATKMDGKLLAAKELEKRRFMKNGQLDKKIDNEMKIMASLRHPNIVEFIEYHDEGDYLYIIMEFARHGDLQKYLSEHGPIGEDMARPLAQQILSALNYLHRSKITHRDIKPDNILIADLNPLHVKISDFGLSKAVKHEETFLKTFCGTLLYCAPEVFPDFQGHGTKRRRGTKQYTAYSSSVDIWSFGGVLWFALCGEPPFRGIADATGEAMYNNIMATPLDPTPLRKRKISENCINLLCKMLRTDPATRPTEIECLNHPWLKTGASLPKDPTLQSIVEEDESEEAEQQLSQLSLGEEIPESDEEADILSDEEFEMLIDSRQSKRVRTDPLFPRNQVRDYDDDSSVEPSFLSHLDITEDMEVEESFKLMPKVEPQRLFGEIGESALQSSRILNEHVNGALSSESSAGARQHDEVQKTSQAGRGARRAPVPTRRAIPQLDGEVSSSSLLGAESMVRDLNMASPHSPGSGPHSPSEPATPKTPDVPQHSSLEHSQKHPSQISEPTPKAKPPILSRQISLPKTASLYWDPFDKNTHTLEYASKKSGFDFVAAQQGVMNQDATAGASVMADTIRQSGADGSSDSGASQTSPVAVLPEIPPELDIKPPPRRLGKLMATADSFAPNLVLNIDQSRTSWGRLKSNTIVYENGKDTRVPKAAFIVFWWSASQDLRENVQELSQKGRDWTTLEDLHVGIFTCATSGITVNGKHIRQKDRKGRAIYGHLHTGDIIQVYHDSQSGECLKFRCEFRLGSGAKPRAAGESFHVLHGAKLPDVTIWLQPLFNHDSPRRRRISQTFSTFARKLLHTTMRNFWALPAFLRIALASQHAFSVFDDLLAFPQYEVHFPNTYITEDEATSLLSHSASRSTSSATPHSQETQDLSKPNKQPASPPPNDGALEETYERVVLDGRRYLCSIPVLPEEEPLNSTVSAEEAKAEEEKELIRATDRGWELLEGMEGNCIYYLSGWWSYSFCYKNEVKQFHQLPPSRGVPIYPPVEDTSVKSFTLGRFQDGGKEERQDRGRKTLGYDQGSRDLDDEGNNKEEKALDLPRLETKGSSRYMVQRLSGGTECDLTGRDRKIEVQFHCHPQAADKIAMIKEVSTCSYLMIVYTPRLCNDVAFMPPQENLAHLISCQPVLSESEASDWDVINKLEDKVRETERLIAEHETDNPLRQLQEGAEGSTKRGPMIGGIEVGAQVLVGSEGKVIEKSMVVGGGKEKFVGTLVDSTGRMMPVAELKKLNMDPKDVEKLKRNSQKIAGNVDWKLDLIETPGGREFRLVMEAEEEHIKEKEKGRGMKKEGEGGGEGGSEDGEGQQGSEEEYKDEL</sequence>
<dbReference type="GO" id="GO:0012505">
    <property type="term" value="C:endomembrane system"/>
    <property type="evidence" value="ECO:0007669"/>
    <property type="project" value="UniProtKB-ARBA"/>
</dbReference>
<feature type="compositionally biased region" description="Low complexity" evidence="16">
    <location>
        <begin position="1129"/>
        <end position="1143"/>
    </location>
</feature>
<dbReference type="OrthoDB" id="504170at2759"/>
<evidence type="ECO:0000256" key="13">
    <source>
        <dbReference type="ARBA" id="ARBA00047899"/>
    </source>
</evidence>
<dbReference type="Pfam" id="PF00498">
    <property type="entry name" value="FHA"/>
    <property type="match status" value="1"/>
</dbReference>
<dbReference type="SMART" id="SM00220">
    <property type="entry name" value="S_TKc"/>
    <property type="match status" value="1"/>
</dbReference>
<feature type="compositionally biased region" description="Low complexity" evidence="16">
    <location>
        <begin position="1"/>
        <end position="14"/>
    </location>
</feature>
<evidence type="ECO:0000256" key="14">
    <source>
        <dbReference type="ARBA" id="ARBA00048679"/>
    </source>
</evidence>
<evidence type="ECO:0000256" key="1">
    <source>
        <dbReference type="ARBA" id="ARBA00004623"/>
    </source>
</evidence>
<evidence type="ECO:0000256" key="10">
    <source>
        <dbReference type="ARBA" id="ARBA00023006"/>
    </source>
</evidence>
<dbReference type="SUPFAM" id="SSF50911">
    <property type="entry name" value="Mannose 6-phosphate receptor domain"/>
    <property type="match status" value="1"/>
</dbReference>
<evidence type="ECO:0000256" key="12">
    <source>
        <dbReference type="ARBA" id="ARBA00030237"/>
    </source>
</evidence>
<evidence type="ECO:0000313" key="21">
    <source>
        <dbReference type="Proteomes" id="UP000799291"/>
    </source>
</evidence>
<comment type="subcellular location">
    <subcellularLocation>
        <location evidence="1">Preautophagosomal structure membrane</location>
        <topology evidence="1">Peripheral membrane protein</topology>
    </subcellularLocation>
</comment>
<evidence type="ECO:0000256" key="3">
    <source>
        <dbReference type="ARBA" id="ARBA00012513"/>
    </source>
</evidence>
<dbReference type="GO" id="GO:0005829">
    <property type="term" value="C:cytosol"/>
    <property type="evidence" value="ECO:0007669"/>
    <property type="project" value="TreeGrafter"/>
</dbReference>
<feature type="region of interest" description="Disordered" evidence="16">
    <location>
        <begin position="1551"/>
        <end position="1591"/>
    </location>
</feature>
<dbReference type="InterPro" id="IPR017441">
    <property type="entry name" value="Protein_kinase_ATP_BS"/>
</dbReference>
<feature type="domain" description="Protein kinase" evidence="18">
    <location>
        <begin position="260"/>
        <end position="537"/>
    </location>
</feature>
<dbReference type="SUPFAM" id="SSF56112">
    <property type="entry name" value="Protein kinase-like (PK-like)"/>
    <property type="match status" value="1"/>
</dbReference>
<feature type="region of interest" description="Disordered" evidence="16">
    <location>
        <begin position="1273"/>
        <end position="1312"/>
    </location>
</feature>
<dbReference type="Gene3D" id="2.60.200.20">
    <property type="match status" value="1"/>
</dbReference>
<keyword evidence="6" id="KW-0732">Signal</keyword>
<evidence type="ECO:0000256" key="9">
    <source>
        <dbReference type="ARBA" id="ARBA00022840"/>
    </source>
</evidence>
<evidence type="ECO:0000259" key="18">
    <source>
        <dbReference type="PROSITE" id="PS50011"/>
    </source>
</evidence>
<keyword evidence="9 15" id="KW-0067">ATP-binding</keyword>
<dbReference type="PROSITE" id="PS00108">
    <property type="entry name" value="PROTEIN_KINASE_ST"/>
    <property type="match status" value="1"/>
</dbReference>
<dbReference type="SMART" id="SM00240">
    <property type="entry name" value="FHA"/>
    <property type="match status" value="1"/>
</dbReference>
<keyword evidence="4" id="KW-0723">Serine/threonine-protein kinase</keyword>
<keyword evidence="11" id="KW-1015">Disulfide bond</keyword>
<dbReference type="InterPro" id="IPR012913">
    <property type="entry name" value="OS9-like_dom"/>
</dbReference>
<organism evidence="20 21">
    <name type="scientific">Lentithecium fluviatile CBS 122367</name>
    <dbReference type="NCBI Taxonomy" id="1168545"/>
    <lineage>
        <taxon>Eukaryota</taxon>
        <taxon>Fungi</taxon>
        <taxon>Dikarya</taxon>
        <taxon>Ascomycota</taxon>
        <taxon>Pezizomycotina</taxon>
        <taxon>Dothideomycetes</taxon>
        <taxon>Pleosporomycetidae</taxon>
        <taxon>Pleosporales</taxon>
        <taxon>Massarineae</taxon>
        <taxon>Lentitheciaceae</taxon>
        <taxon>Lentithecium</taxon>
    </lineage>
</organism>
<dbReference type="InterPro" id="IPR000253">
    <property type="entry name" value="FHA_dom"/>
</dbReference>
<keyword evidence="21" id="KW-1185">Reference proteome</keyword>
<dbReference type="FunFam" id="1.10.510.10:FF:000571">
    <property type="entry name" value="Maternal embryonic leucine zipper kinase"/>
    <property type="match status" value="1"/>
</dbReference>
<keyword evidence="7 15" id="KW-0547">Nucleotide-binding</keyword>
<dbReference type="InterPro" id="IPR009011">
    <property type="entry name" value="Man6P_isomerase_rcpt-bd_dom_sf"/>
</dbReference>
<dbReference type="Gene3D" id="1.10.510.10">
    <property type="entry name" value="Transferase(Phosphotransferase) domain 1"/>
    <property type="match status" value="1"/>
</dbReference>
<protein>
    <recommendedName>
        <fullName evidence="3">non-specific serine/threonine protein kinase</fullName>
        <ecNumber evidence="3">2.7.11.1</ecNumber>
    </recommendedName>
    <alternativeName>
        <fullName evidence="12">Autophagy-related protein 1</fullName>
    </alternativeName>
</protein>
<keyword evidence="5" id="KW-0808">Transferase</keyword>
<dbReference type="GO" id="GO:0005524">
    <property type="term" value="F:ATP binding"/>
    <property type="evidence" value="ECO:0007669"/>
    <property type="project" value="UniProtKB-UniRule"/>
</dbReference>
<dbReference type="PANTHER" id="PTHR24348:SF22">
    <property type="entry name" value="NON-SPECIFIC SERINE_THREONINE PROTEIN KINASE"/>
    <property type="match status" value="1"/>
</dbReference>
<evidence type="ECO:0000259" key="17">
    <source>
        <dbReference type="PROSITE" id="PS50006"/>
    </source>
</evidence>
<dbReference type="GO" id="GO:0004674">
    <property type="term" value="F:protein serine/threonine kinase activity"/>
    <property type="evidence" value="ECO:0007669"/>
    <property type="project" value="UniProtKB-KW"/>
</dbReference>
<feature type="region of interest" description="Disordered" evidence="16">
    <location>
        <begin position="1129"/>
        <end position="1167"/>
    </location>
</feature>
<comment type="catalytic activity">
    <reaction evidence="13">
        <text>L-threonyl-[protein] + ATP = O-phospho-L-threonyl-[protein] + ADP + H(+)</text>
        <dbReference type="Rhea" id="RHEA:46608"/>
        <dbReference type="Rhea" id="RHEA-COMP:11060"/>
        <dbReference type="Rhea" id="RHEA-COMP:11605"/>
        <dbReference type="ChEBI" id="CHEBI:15378"/>
        <dbReference type="ChEBI" id="CHEBI:30013"/>
        <dbReference type="ChEBI" id="CHEBI:30616"/>
        <dbReference type="ChEBI" id="CHEBI:61977"/>
        <dbReference type="ChEBI" id="CHEBI:456216"/>
        <dbReference type="EC" id="2.7.11.1"/>
    </reaction>
</comment>
<dbReference type="GO" id="GO:0000045">
    <property type="term" value="P:autophagosome assembly"/>
    <property type="evidence" value="ECO:0007669"/>
    <property type="project" value="TreeGrafter"/>
</dbReference>
<name>A0A6G1IX00_9PLEO</name>
<evidence type="ECO:0000259" key="19">
    <source>
        <dbReference type="PROSITE" id="PS51914"/>
    </source>
</evidence>
<dbReference type="PROSITE" id="PS00107">
    <property type="entry name" value="PROTEIN_KINASE_ATP"/>
    <property type="match status" value="1"/>
</dbReference>
<feature type="compositionally biased region" description="Basic and acidic residues" evidence="16">
    <location>
        <begin position="1279"/>
        <end position="1290"/>
    </location>
</feature>
<feature type="domain" description="MRH" evidence="19">
    <location>
        <begin position="1226"/>
        <end position="1384"/>
    </location>
</feature>
<feature type="binding site" evidence="15">
    <location>
        <position position="289"/>
    </location>
    <ligand>
        <name>ATP</name>
        <dbReference type="ChEBI" id="CHEBI:30616"/>
    </ligand>
</feature>
<dbReference type="InterPro" id="IPR011009">
    <property type="entry name" value="Kinase-like_dom_sf"/>
</dbReference>
<feature type="compositionally biased region" description="Acidic residues" evidence="16">
    <location>
        <begin position="1573"/>
        <end position="1591"/>
    </location>
</feature>
<evidence type="ECO:0000256" key="7">
    <source>
        <dbReference type="ARBA" id="ARBA00022741"/>
    </source>
</evidence>
<feature type="compositionally biased region" description="Basic and acidic residues" evidence="16">
    <location>
        <begin position="1551"/>
        <end position="1567"/>
    </location>
</feature>
<dbReference type="PROSITE" id="PS51914">
    <property type="entry name" value="MRH"/>
    <property type="match status" value="1"/>
</dbReference>
<dbReference type="Gene3D" id="2.70.130.10">
    <property type="entry name" value="Mannose-6-phosphate receptor binding domain"/>
    <property type="match status" value="1"/>
</dbReference>
<keyword evidence="10" id="KW-0072">Autophagy</keyword>
<evidence type="ECO:0000256" key="5">
    <source>
        <dbReference type="ARBA" id="ARBA00022679"/>
    </source>
</evidence>
<feature type="compositionally biased region" description="Basic and acidic residues" evidence="16">
    <location>
        <begin position="1298"/>
        <end position="1312"/>
    </location>
</feature>
<comment type="similarity">
    <text evidence="2">Belongs to the protein kinase superfamily. CAMK Ser/Thr protein kinase family. CHEK2 subfamily.</text>
</comment>
<dbReference type="GO" id="GO:0034045">
    <property type="term" value="C:phagophore assembly site membrane"/>
    <property type="evidence" value="ECO:0007669"/>
    <property type="project" value="UniProtKB-SubCell"/>
</dbReference>
<feature type="region of interest" description="Disordered" evidence="16">
    <location>
        <begin position="1"/>
        <end position="29"/>
    </location>
</feature>
<dbReference type="EMBL" id="MU005587">
    <property type="protein sequence ID" value="KAF2682409.1"/>
    <property type="molecule type" value="Genomic_DNA"/>
</dbReference>
<feature type="region of interest" description="Disordered" evidence="16">
    <location>
        <begin position="674"/>
        <end position="786"/>
    </location>
</feature>
<evidence type="ECO:0000256" key="2">
    <source>
        <dbReference type="ARBA" id="ARBA00005575"/>
    </source>
</evidence>
<dbReference type="EC" id="2.7.11.1" evidence="3"/>
<evidence type="ECO:0000256" key="6">
    <source>
        <dbReference type="ARBA" id="ARBA00022729"/>
    </source>
</evidence>
<dbReference type="InterPro" id="IPR008271">
    <property type="entry name" value="Ser/Thr_kinase_AS"/>
</dbReference>
<dbReference type="PROSITE" id="PS50006">
    <property type="entry name" value="FHA_DOMAIN"/>
    <property type="match status" value="1"/>
</dbReference>
<evidence type="ECO:0000256" key="15">
    <source>
        <dbReference type="PROSITE-ProRule" id="PRU10141"/>
    </source>
</evidence>
<feature type="compositionally biased region" description="Polar residues" evidence="16">
    <location>
        <begin position="1144"/>
        <end position="1156"/>
    </location>
</feature>
<dbReference type="Pfam" id="PF00069">
    <property type="entry name" value="Pkinase"/>
    <property type="match status" value="1"/>
</dbReference>
<evidence type="ECO:0000256" key="11">
    <source>
        <dbReference type="ARBA" id="ARBA00023157"/>
    </source>
</evidence>
<dbReference type="PANTHER" id="PTHR24348">
    <property type="entry name" value="SERINE/THREONINE-PROTEIN KINASE UNC-51-RELATED"/>
    <property type="match status" value="1"/>
</dbReference>
<evidence type="ECO:0000256" key="8">
    <source>
        <dbReference type="ARBA" id="ARBA00022777"/>
    </source>
</evidence>
<feature type="compositionally biased region" description="Low complexity" evidence="16">
    <location>
        <begin position="736"/>
        <end position="749"/>
    </location>
</feature>
<dbReference type="GO" id="GO:0010506">
    <property type="term" value="P:regulation of autophagy"/>
    <property type="evidence" value="ECO:0007669"/>
    <property type="project" value="InterPro"/>
</dbReference>
<accession>A0A6G1IX00</accession>
<dbReference type="SUPFAM" id="SSF49879">
    <property type="entry name" value="SMAD/FHA domain"/>
    <property type="match status" value="1"/>
</dbReference>
<dbReference type="InterPro" id="IPR008984">
    <property type="entry name" value="SMAD_FHA_dom_sf"/>
</dbReference>
<dbReference type="InterPro" id="IPR044865">
    <property type="entry name" value="MRH_dom"/>
</dbReference>
<proteinExistence type="inferred from homology"/>
<keyword evidence="8 20" id="KW-0418">Kinase</keyword>
<dbReference type="InterPro" id="IPR000719">
    <property type="entry name" value="Prot_kinase_dom"/>
</dbReference>
<dbReference type="InterPro" id="IPR045269">
    <property type="entry name" value="Atg1-like"/>
</dbReference>
<dbReference type="FunFam" id="3.30.200.20:FF:000470">
    <property type="entry name" value="Serine/threonine-protein kinase RAD53"/>
    <property type="match status" value="1"/>
</dbReference>
<dbReference type="GO" id="GO:0005776">
    <property type="term" value="C:autophagosome"/>
    <property type="evidence" value="ECO:0007669"/>
    <property type="project" value="TreeGrafter"/>
</dbReference>
<evidence type="ECO:0000313" key="20">
    <source>
        <dbReference type="EMBL" id="KAF2682409.1"/>
    </source>
</evidence>
<evidence type="ECO:0000256" key="16">
    <source>
        <dbReference type="SAM" id="MobiDB-lite"/>
    </source>
</evidence>
<comment type="catalytic activity">
    <reaction evidence="14">
        <text>L-seryl-[protein] + ATP = O-phospho-L-seryl-[protein] + ADP + H(+)</text>
        <dbReference type="Rhea" id="RHEA:17989"/>
        <dbReference type="Rhea" id="RHEA-COMP:9863"/>
        <dbReference type="Rhea" id="RHEA-COMP:11604"/>
        <dbReference type="ChEBI" id="CHEBI:15378"/>
        <dbReference type="ChEBI" id="CHEBI:29999"/>
        <dbReference type="ChEBI" id="CHEBI:30616"/>
        <dbReference type="ChEBI" id="CHEBI:83421"/>
        <dbReference type="ChEBI" id="CHEBI:456216"/>
        <dbReference type="EC" id="2.7.11.1"/>
    </reaction>
</comment>
<dbReference type="Proteomes" id="UP000799291">
    <property type="component" value="Unassembled WGS sequence"/>
</dbReference>
<dbReference type="Pfam" id="PF07915">
    <property type="entry name" value="PRKCSH"/>
    <property type="match status" value="1"/>
</dbReference>
<dbReference type="PROSITE" id="PS50011">
    <property type="entry name" value="PROTEIN_KINASE_DOM"/>
    <property type="match status" value="1"/>
</dbReference>
<gene>
    <name evidence="20" type="ORF">K458DRAFT_307434</name>
</gene>
<feature type="domain" description="FHA" evidence="17">
    <location>
        <begin position="120"/>
        <end position="173"/>
    </location>
</feature>